<evidence type="ECO:0000256" key="1">
    <source>
        <dbReference type="SAM" id="MobiDB-lite"/>
    </source>
</evidence>
<sequence>MVKYPHPSTFDKELTDDKLTYISKLMFQSFDKTFKVTRDIDDDNYTFGTMFFKRTHNCFIREFNDEQCPFDIKVLNRTNKFIFQIGQTPCRFFEEKDYFHPTKKGAFVSTIQPQPSLFNEEIGIPVFSNFYLMYSLDEDEIPLVTVVFVSYDANKNIVSFWEYNSSSFVPAIYSDDLYTPDGNNNKRSRKLSSKHRKENGSNEI</sequence>
<feature type="region of interest" description="Disordered" evidence="1">
    <location>
        <begin position="183"/>
        <end position="204"/>
    </location>
</feature>
<feature type="compositionally biased region" description="Basic residues" evidence="1">
    <location>
        <begin position="186"/>
        <end position="197"/>
    </location>
</feature>
<organism evidence="2 3">
    <name type="scientific">Acinetobacter pittii</name>
    <name type="common">Acinetobacter genomosp. 3</name>
    <dbReference type="NCBI Taxonomy" id="48296"/>
    <lineage>
        <taxon>Bacteria</taxon>
        <taxon>Pseudomonadati</taxon>
        <taxon>Pseudomonadota</taxon>
        <taxon>Gammaproteobacteria</taxon>
        <taxon>Moraxellales</taxon>
        <taxon>Moraxellaceae</taxon>
        <taxon>Acinetobacter</taxon>
        <taxon>Acinetobacter calcoaceticus/baumannii complex</taxon>
    </lineage>
</organism>
<dbReference type="EMBL" id="CP049806">
    <property type="protein sequence ID" value="QIT19045.1"/>
    <property type="molecule type" value="Genomic_DNA"/>
</dbReference>
<dbReference type="RefSeq" id="WP_167564101.1">
    <property type="nucleotide sequence ID" value="NZ_CP049806.1"/>
</dbReference>
<name>A0A6H0FXE8_ACIPI</name>
<protein>
    <submittedName>
        <fullName evidence="2">Uncharacterized protein</fullName>
    </submittedName>
</protein>
<accession>A0A6H0FXE8</accession>
<dbReference type="AlphaFoldDB" id="A0A6H0FXE8"/>
<reference evidence="2 3" key="1">
    <citation type="submission" date="2020-03" db="EMBL/GenBank/DDBJ databases">
        <authorList>
            <person name="Zhang L."/>
            <person name="Han X."/>
            <person name="Chen Y."/>
            <person name="Yu Y."/>
        </authorList>
    </citation>
    <scope>NUCLEOTIDE SEQUENCE [LARGE SCALE GENOMIC DNA]</scope>
    <source>
        <strain evidence="2 3">A1254</strain>
    </source>
</reference>
<gene>
    <name evidence="2" type="ORF">G8E09_15785</name>
</gene>
<dbReference type="Proteomes" id="UP000501692">
    <property type="component" value="Chromosome"/>
</dbReference>
<proteinExistence type="predicted"/>
<evidence type="ECO:0000313" key="3">
    <source>
        <dbReference type="Proteomes" id="UP000501692"/>
    </source>
</evidence>
<evidence type="ECO:0000313" key="2">
    <source>
        <dbReference type="EMBL" id="QIT19045.1"/>
    </source>
</evidence>